<keyword evidence="3" id="KW-1185">Reference proteome</keyword>
<accession>A0A845ALX3</accession>
<dbReference type="AlphaFoldDB" id="A0A845ALX3"/>
<dbReference type="Proteomes" id="UP000439780">
    <property type="component" value="Unassembled WGS sequence"/>
</dbReference>
<feature type="transmembrane region" description="Helical" evidence="1">
    <location>
        <begin position="74"/>
        <end position="96"/>
    </location>
</feature>
<protein>
    <recommendedName>
        <fullName evidence="4">DUF4175 domain-containing protein</fullName>
    </recommendedName>
</protein>
<gene>
    <name evidence="2" type="ORF">GRI58_15240</name>
</gene>
<keyword evidence="1" id="KW-0472">Membrane</keyword>
<reference evidence="2 3" key="1">
    <citation type="submission" date="2019-12" db="EMBL/GenBank/DDBJ databases">
        <title>Genomic-based taxomic classification of the family Erythrobacteraceae.</title>
        <authorList>
            <person name="Xu L."/>
        </authorList>
    </citation>
    <scope>NUCLEOTIDE SEQUENCE [LARGE SCALE GENOMIC DNA]</scope>
    <source>
        <strain evidence="2 3">KEMB 9005-328</strain>
    </source>
</reference>
<name>A0A845ALX3_9SPHN</name>
<sequence>MIVIAALLVLFAAALCARLLFSLAIYALPLWVGGAAAQSIWQAGATWTSAAAAGLGAAFFALVLAHLRARSRSIVLRAAIAGLFALSAAIAGYYAAHGLAVAMLPGGIITILLSLASAALIGGAAGLRILNWGDAASKV</sequence>
<keyword evidence="1" id="KW-1133">Transmembrane helix</keyword>
<dbReference type="RefSeq" id="WP_160754465.1">
    <property type="nucleotide sequence ID" value="NZ_WTYA01000018.1"/>
</dbReference>
<keyword evidence="1" id="KW-0812">Transmembrane</keyword>
<evidence type="ECO:0000313" key="3">
    <source>
        <dbReference type="Proteomes" id="UP000439780"/>
    </source>
</evidence>
<evidence type="ECO:0000256" key="1">
    <source>
        <dbReference type="SAM" id="Phobius"/>
    </source>
</evidence>
<feature type="transmembrane region" description="Helical" evidence="1">
    <location>
        <begin position="108"/>
        <end position="130"/>
    </location>
</feature>
<proteinExistence type="predicted"/>
<organism evidence="2 3">
    <name type="scientific">Qipengyuania algicida</name>
    <dbReference type="NCBI Taxonomy" id="1836209"/>
    <lineage>
        <taxon>Bacteria</taxon>
        <taxon>Pseudomonadati</taxon>
        <taxon>Pseudomonadota</taxon>
        <taxon>Alphaproteobacteria</taxon>
        <taxon>Sphingomonadales</taxon>
        <taxon>Erythrobacteraceae</taxon>
        <taxon>Qipengyuania</taxon>
    </lineage>
</organism>
<evidence type="ECO:0008006" key="4">
    <source>
        <dbReference type="Google" id="ProtNLM"/>
    </source>
</evidence>
<feature type="transmembrane region" description="Helical" evidence="1">
    <location>
        <begin position="47"/>
        <end position="67"/>
    </location>
</feature>
<comment type="caution">
    <text evidence="2">The sequence shown here is derived from an EMBL/GenBank/DDBJ whole genome shotgun (WGS) entry which is preliminary data.</text>
</comment>
<dbReference type="EMBL" id="WTYA01000018">
    <property type="protein sequence ID" value="MXP30163.1"/>
    <property type="molecule type" value="Genomic_DNA"/>
</dbReference>
<evidence type="ECO:0000313" key="2">
    <source>
        <dbReference type="EMBL" id="MXP30163.1"/>
    </source>
</evidence>